<evidence type="ECO:0000256" key="2">
    <source>
        <dbReference type="RuleBase" id="RU410713"/>
    </source>
</evidence>
<feature type="domain" description="DCUN1" evidence="4">
    <location>
        <begin position="81"/>
        <end position="269"/>
    </location>
</feature>
<name>A0AAV2YVF1_9STRA</name>
<dbReference type="Pfam" id="PF03556">
    <property type="entry name" value="Cullin_binding"/>
    <property type="match status" value="1"/>
</dbReference>
<dbReference type="Gene3D" id="1.10.238.200">
    <property type="entry name" value="Cullin, PONY binding domain"/>
    <property type="match status" value="1"/>
</dbReference>
<dbReference type="PROSITE" id="PS51229">
    <property type="entry name" value="DCUN1"/>
    <property type="match status" value="1"/>
</dbReference>
<evidence type="ECO:0000313" key="6">
    <source>
        <dbReference type="Proteomes" id="UP001146120"/>
    </source>
</evidence>
<dbReference type="GO" id="GO:0000151">
    <property type="term" value="C:ubiquitin ligase complex"/>
    <property type="evidence" value="ECO:0007669"/>
    <property type="project" value="TreeGrafter"/>
</dbReference>
<evidence type="ECO:0000256" key="1">
    <source>
        <dbReference type="ARBA" id="ARBA00022786"/>
    </source>
</evidence>
<dbReference type="GO" id="GO:0097602">
    <property type="term" value="F:cullin family protein binding"/>
    <property type="evidence" value="ECO:0007669"/>
    <property type="project" value="TreeGrafter"/>
</dbReference>
<dbReference type="GO" id="GO:0031624">
    <property type="term" value="F:ubiquitin conjugating enzyme binding"/>
    <property type="evidence" value="ECO:0007669"/>
    <property type="project" value="TreeGrafter"/>
</dbReference>
<proteinExistence type="predicted"/>
<keyword evidence="1" id="KW-0833">Ubl conjugation pathway</keyword>
<sequence length="300" mass="34220">MDLSSLRVKDLNDICRKFEGIRTGGKKAEIIERISTNPAYQQAHGVTGSKTHKRSTPTKRAASDPLDKASPAKKQKNHRQQALNSINELFNRFEDPESPDHITEDGMLAFCDALGIDAQDPVMLVLSWLMDAETMCVYTREEFQKGLEALECQTIDDLKRKLPLLRKKLQSDDQFQLIYSYTFSFARDASQKSLPRDIALGLWELLLPGRFELLNHWLRFVKTSYRNSISKDIWMQVLGFAKHIKADMSNFDENGAWPVLIDDFASHMQEEIAKHGLATVVQAEKSMRPLEQDDAVMSET</sequence>
<dbReference type="AlphaFoldDB" id="A0AAV2YVF1"/>
<dbReference type="GO" id="GO:0045116">
    <property type="term" value="P:protein neddylation"/>
    <property type="evidence" value="ECO:0007669"/>
    <property type="project" value="TreeGrafter"/>
</dbReference>
<accession>A0AAV2YVF1</accession>
<protein>
    <recommendedName>
        <fullName evidence="2">Defective in cullin neddylation protein</fullName>
    </recommendedName>
</protein>
<dbReference type="PANTHER" id="PTHR12281">
    <property type="entry name" value="RP42 RELATED"/>
    <property type="match status" value="1"/>
</dbReference>
<dbReference type="Proteomes" id="UP001146120">
    <property type="component" value="Unassembled WGS sequence"/>
</dbReference>
<dbReference type="FunFam" id="1.10.238.10:FF:000030">
    <property type="entry name" value="DCN1-like protein"/>
    <property type="match status" value="1"/>
</dbReference>
<dbReference type="InterPro" id="IPR005176">
    <property type="entry name" value="PONY_dom"/>
</dbReference>
<evidence type="ECO:0000313" key="5">
    <source>
        <dbReference type="EMBL" id="DAZ98281.1"/>
    </source>
</evidence>
<dbReference type="FunFam" id="1.10.238.200:FF:000003">
    <property type="entry name" value="DCN1-like protein 3"/>
    <property type="match status" value="1"/>
</dbReference>
<reference evidence="5" key="2">
    <citation type="journal article" date="2023" name="Microbiol Resour">
        <title>Decontamination and Annotation of the Draft Genome Sequence of the Oomycete Lagenidium giganteum ARSEF 373.</title>
        <authorList>
            <person name="Morgan W.R."/>
            <person name="Tartar A."/>
        </authorList>
    </citation>
    <scope>NUCLEOTIDE SEQUENCE</scope>
    <source>
        <strain evidence="5">ARSEF 373</strain>
    </source>
</reference>
<dbReference type="InterPro" id="IPR042460">
    <property type="entry name" value="DCN1-like_PONY"/>
</dbReference>
<dbReference type="GO" id="GO:0032182">
    <property type="term" value="F:ubiquitin-like protein binding"/>
    <property type="evidence" value="ECO:0007669"/>
    <property type="project" value="TreeGrafter"/>
</dbReference>
<keyword evidence="6" id="KW-1185">Reference proteome</keyword>
<dbReference type="SUPFAM" id="SSF68906">
    <property type="entry name" value="SAP domain"/>
    <property type="match status" value="1"/>
</dbReference>
<dbReference type="GO" id="GO:0005886">
    <property type="term" value="C:plasma membrane"/>
    <property type="evidence" value="ECO:0007669"/>
    <property type="project" value="UniProtKB-ARBA"/>
</dbReference>
<dbReference type="PANTHER" id="PTHR12281:SF31">
    <property type="entry name" value="DCN1-LIKE PROTEIN 3"/>
    <property type="match status" value="1"/>
</dbReference>
<dbReference type="Gene3D" id="1.10.238.10">
    <property type="entry name" value="EF-hand"/>
    <property type="match status" value="1"/>
</dbReference>
<organism evidence="5 6">
    <name type="scientific">Lagenidium giganteum</name>
    <dbReference type="NCBI Taxonomy" id="4803"/>
    <lineage>
        <taxon>Eukaryota</taxon>
        <taxon>Sar</taxon>
        <taxon>Stramenopiles</taxon>
        <taxon>Oomycota</taxon>
        <taxon>Peronosporomycetes</taxon>
        <taxon>Pythiales</taxon>
        <taxon>Pythiaceae</taxon>
    </lineage>
</organism>
<comment type="function">
    <text evidence="2">Neddylation of cullins play an essential role in the regulation of SCF-type complexes activity.</text>
</comment>
<dbReference type="Gene3D" id="1.10.720.30">
    <property type="entry name" value="SAP domain"/>
    <property type="match status" value="1"/>
</dbReference>
<dbReference type="EMBL" id="DAKRPA010000111">
    <property type="protein sequence ID" value="DAZ98281.1"/>
    <property type="molecule type" value="Genomic_DNA"/>
</dbReference>
<dbReference type="InterPro" id="IPR014764">
    <property type="entry name" value="DCN-prot"/>
</dbReference>
<evidence type="ECO:0000256" key="3">
    <source>
        <dbReference type="SAM" id="MobiDB-lite"/>
    </source>
</evidence>
<comment type="caution">
    <text evidence="5">The sequence shown here is derived from an EMBL/GenBank/DDBJ whole genome shotgun (WGS) entry which is preliminary data.</text>
</comment>
<gene>
    <name evidence="5" type="ORF">N0F65_008966</name>
</gene>
<reference evidence="5" key="1">
    <citation type="submission" date="2022-11" db="EMBL/GenBank/DDBJ databases">
        <authorList>
            <person name="Morgan W.R."/>
            <person name="Tartar A."/>
        </authorList>
    </citation>
    <scope>NUCLEOTIDE SEQUENCE</scope>
    <source>
        <strain evidence="5">ARSEF 373</strain>
    </source>
</reference>
<evidence type="ECO:0000259" key="4">
    <source>
        <dbReference type="PROSITE" id="PS51229"/>
    </source>
</evidence>
<dbReference type="InterPro" id="IPR036361">
    <property type="entry name" value="SAP_dom_sf"/>
</dbReference>
<feature type="region of interest" description="Disordered" evidence="3">
    <location>
        <begin position="39"/>
        <end position="79"/>
    </location>
</feature>